<evidence type="ECO:0000313" key="1">
    <source>
        <dbReference type="EMBL" id="GIM73706.1"/>
    </source>
</evidence>
<sequence length="491" mass="54340">MPLPVDLIVIVDGGAEFRSRPNRLGRIGAIHVAETDLVTLADYFTEAFGLPQTGTLDRLLAALAVLAERGEIKDQYISNDGQVATHCRRAGIGYEQRWFDTQRWRTLRRRVPLFAAIEPNGFLRTLSVELKAADAYDSTFDVFLQEEFSDPGAGYPDVVYSGYSHHVHISYETLTAVADLFADRIAPPHTDRPDESAATILTELVARGELGAHLPPGGNRDRLIAWCAEVSVVARGGGQPRKHEILRADDMVLAVVFWADWRPPILWFTEAYRARDERSGGTEYRVTVPIEDLPVLVDRFEQRLALSPGRGRVDDRLIACFDAMAAHGHLHAGAARQANRDRVAAWITDAGITATVEGFARTEQILNLYRAGTDCLFELVLTLDASAPGDHGIEFREKYEYLPQTGDAGREYSYSVTTPYTSLPTLVAHLETTPGEGDLEERLTRCFKHLIQTGELAGNLDLQVARDRIAARFVQAGVPAITDSSSWINSD</sequence>
<accession>A0A919VRH3</accession>
<keyword evidence="2" id="KW-1185">Reference proteome</keyword>
<organism evidence="1 2">
    <name type="scientific">Actinoplanes auranticolor</name>
    <dbReference type="NCBI Taxonomy" id="47988"/>
    <lineage>
        <taxon>Bacteria</taxon>
        <taxon>Bacillati</taxon>
        <taxon>Actinomycetota</taxon>
        <taxon>Actinomycetes</taxon>
        <taxon>Micromonosporales</taxon>
        <taxon>Micromonosporaceae</taxon>
        <taxon>Actinoplanes</taxon>
    </lineage>
</organism>
<dbReference type="EMBL" id="BOQL01000046">
    <property type="protein sequence ID" value="GIM73706.1"/>
    <property type="molecule type" value="Genomic_DNA"/>
</dbReference>
<dbReference type="RefSeq" id="WP_212991655.1">
    <property type="nucleotide sequence ID" value="NZ_BAABEA010000037.1"/>
</dbReference>
<proteinExistence type="predicted"/>
<gene>
    <name evidence="1" type="ORF">Aau02nite_57270</name>
</gene>
<evidence type="ECO:0000313" key="2">
    <source>
        <dbReference type="Proteomes" id="UP000681340"/>
    </source>
</evidence>
<dbReference type="AlphaFoldDB" id="A0A919VRH3"/>
<reference evidence="1" key="1">
    <citation type="submission" date="2021-03" db="EMBL/GenBank/DDBJ databases">
        <title>Whole genome shotgun sequence of Actinoplanes auranticolor NBRC 12245.</title>
        <authorList>
            <person name="Komaki H."/>
            <person name="Tamura T."/>
        </authorList>
    </citation>
    <scope>NUCLEOTIDE SEQUENCE</scope>
    <source>
        <strain evidence="1">NBRC 12245</strain>
    </source>
</reference>
<comment type="caution">
    <text evidence="1">The sequence shown here is derived from an EMBL/GenBank/DDBJ whole genome shotgun (WGS) entry which is preliminary data.</text>
</comment>
<dbReference type="Proteomes" id="UP000681340">
    <property type="component" value="Unassembled WGS sequence"/>
</dbReference>
<name>A0A919VRH3_9ACTN</name>
<protein>
    <submittedName>
        <fullName evidence="1">Uncharacterized protein</fullName>
    </submittedName>
</protein>